<name>A0AA38NY36_9AGAR</name>
<keyword evidence="1" id="KW-0175">Coiled coil</keyword>
<dbReference type="Proteomes" id="UP001163846">
    <property type="component" value="Unassembled WGS sequence"/>
</dbReference>
<feature type="region of interest" description="Disordered" evidence="2">
    <location>
        <begin position="1"/>
        <end position="73"/>
    </location>
</feature>
<evidence type="ECO:0000313" key="4">
    <source>
        <dbReference type="Proteomes" id="UP001163846"/>
    </source>
</evidence>
<feature type="coiled-coil region" evidence="1">
    <location>
        <begin position="82"/>
        <end position="109"/>
    </location>
</feature>
<accession>A0AA38NY36</accession>
<dbReference type="AlphaFoldDB" id="A0AA38NY36"/>
<evidence type="ECO:0000256" key="2">
    <source>
        <dbReference type="SAM" id="MobiDB-lite"/>
    </source>
</evidence>
<comment type="caution">
    <text evidence="3">The sequence shown here is derived from an EMBL/GenBank/DDBJ whole genome shotgun (WGS) entry which is preliminary data.</text>
</comment>
<protein>
    <submittedName>
        <fullName evidence="3">Uncharacterized protein</fullName>
    </submittedName>
</protein>
<sequence length="267" mass="30047">MVTTRYRTSEAEPVASRTRASIDQKKKNPRQPSSPGLRKRSRTSNLGSKGPRRSRHSTGLPGPSEFSFPLDKASPARTRLERAMSERLLQALANEAVQLEADKASLAQGPSLSQPRPRPLQRYDTPQNQIGTAINNPNLLNAPKLDRVIHQHRQFTLQTVLDTFEKLKSGQLQARDLKWVRKTGSETIGEENVDEDGVVLPADWIKDDSFLRTLTPEEDRWMAEFVGKWPIPSNMLGGTQDQLGELRVTLLEYVDWFKKSIEGDPAV</sequence>
<proteinExistence type="predicted"/>
<reference evidence="3" key="1">
    <citation type="submission" date="2022-08" db="EMBL/GenBank/DDBJ databases">
        <authorList>
            <consortium name="DOE Joint Genome Institute"/>
            <person name="Min B."/>
            <person name="Riley R."/>
            <person name="Sierra-Patev S."/>
            <person name="Naranjo-Ortiz M."/>
            <person name="Looney B."/>
            <person name="Konkel Z."/>
            <person name="Slot J.C."/>
            <person name="Sakamoto Y."/>
            <person name="Steenwyk J.L."/>
            <person name="Rokas A."/>
            <person name="Carro J."/>
            <person name="Camarero S."/>
            <person name="Ferreira P."/>
            <person name="Molpeceres G."/>
            <person name="Ruiz-Duenas F.J."/>
            <person name="Serrano A."/>
            <person name="Henrissat B."/>
            <person name="Drula E."/>
            <person name="Hughes K.W."/>
            <person name="Mata J.L."/>
            <person name="Ishikawa N.K."/>
            <person name="Vargas-Isla R."/>
            <person name="Ushijima S."/>
            <person name="Smith C.A."/>
            <person name="Ahrendt S."/>
            <person name="Andreopoulos W."/>
            <person name="He G."/>
            <person name="Labutti K."/>
            <person name="Lipzen A."/>
            <person name="Ng V."/>
            <person name="Sandor L."/>
            <person name="Barry K."/>
            <person name="Martinez A.T."/>
            <person name="Xiao Y."/>
            <person name="Gibbons J.G."/>
            <person name="Terashima K."/>
            <person name="Hibbett D.S."/>
            <person name="Grigoriev I.V."/>
        </authorList>
    </citation>
    <scope>NUCLEOTIDE SEQUENCE</scope>
    <source>
        <strain evidence="3">TFB9207</strain>
    </source>
</reference>
<evidence type="ECO:0000256" key="1">
    <source>
        <dbReference type="SAM" id="Coils"/>
    </source>
</evidence>
<dbReference type="EMBL" id="MU806855">
    <property type="protein sequence ID" value="KAJ3832774.1"/>
    <property type="molecule type" value="Genomic_DNA"/>
</dbReference>
<evidence type="ECO:0000313" key="3">
    <source>
        <dbReference type="EMBL" id="KAJ3832774.1"/>
    </source>
</evidence>
<organism evidence="3 4">
    <name type="scientific">Lentinula raphanica</name>
    <dbReference type="NCBI Taxonomy" id="153919"/>
    <lineage>
        <taxon>Eukaryota</taxon>
        <taxon>Fungi</taxon>
        <taxon>Dikarya</taxon>
        <taxon>Basidiomycota</taxon>
        <taxon>Agaricomycotina</taxon>
        <taxon>Agaricomycetes</taxon>
        <taxon>Agaricomycetidae</taxon>
        <taxon>Agaricales</taxon>
        <taxon>Marasmiineae</taxon>
        <taxon>Omphalotaceae</taxon>
        <taxon>Lentinula</taxon>
    </lineage>
</organism>
<keyword evidence="4" id="KW-1185">Reference proteome</keyword>
<gene>
    <name evidence="3" type="ORF">F5878DRAFT_666257</name>
</gene>